<evidence type="ECO:0000313" key="3">
    <source>
        <dbReference type="EMBL" id="NJW54496.1"/>
    </source>
</evidence>
<evidence type="ECO:0000256" key="2">
    <source>
        <dbReference type="SAM" id="SignalP"/>
    </source>
</evidence>
<organism evidence="3 4">
    <name type="scientific">Salinimicrobium oceani</name>
    <dbReference type="NCBI Taxonomy" id="2722702"/>
    <lineage>
        <taxon>Bacteria</taxon>
        <taxon>Pseudomonadati</taxon>
        <taxon>Bacteroidota</taxon>
        <taxon>Flavobacteriia</taxon>
        <taxon>Flavobacteriales</taxon>
        <taxon>Flavobacteriaceae</taxon>
        <taxon>Salinimicrobium</taxon>
    </lineage>
</organism>
<dbReference type="Proteomes" id="UP000703674">
    <property type="component" value="Unassembled WGS sequence"/>
</dbReference>
<reference evidence="3 4" key="1">
    <citation type="submission" date="2020-03" db="EMBL/GenBank/DDBJ databases">
        <title>Salinimicrobium sp. nov, isolated from SCS.</title>
        <authorList>
            <person name="Cao W.R."/>
        </authorList>
    </citation>
    <scope>NUCLEOTIDE SEQUENCE [LARGE SCALE GENOMIC DNA]</scope>
    <source>
        <strain evidence="4">J15B91</strain>
    </source>
</reference>
<dbReference type="EMBL" id="JAAVJR010000230">
    <property type="protein sequence ID" value="NJW54496.1"/>
    <property type="molecule type" value="Genomic_DNA"/>
</dbReference>
<dbReference type="PROSITE" id="PS51257">
    <property type="entry name" value="PROKAR_LIPOPROTEIN"/>
    <property type="match status" value="1"/>
</dbReference>
<accession>A0ABX1D608</accession>
<feature type="chain" id="PRO_5045696591" description="GerMN domain-containing protein" evidence="2">
    <location>
        <begin position="19"/>
        <end position="189"/>
    </location>
</feature>
<protein>
    <recommendedName>
        <fullName evidence="5">GerMN domain-containing protein</fullName>
    </recommendedName>
</protein>
<name>A0ABX1D608_9FLAO</name>
<keyword evidence="2" id="KW-0732">Signal</keyword>
<dbReference type="RefSeq" id="WP_209310030.1">
    <property type="nucleotide sequence ID" value="NZ_JAAVJR010000230.1"/>
</dbReference>
<feature type="signal peptide" evidence="2">
    <location>
        <begin position="1"/>
        <end position="18"/>
    </location>
</feature>
<evidence type="ECO:0008006" key="5">
    <source>
        <dbReference type="Google" id="ProtNLM"/>
    </source>
</evidence>
<keyword evidence="4" id="KW-1185">Reference proteome</keyword>
<comment type="caution">
    <text evidence="3">The sequence shown here is derived from an EMBL/GenBank/DDBJ whole genome shotgun (WGS) entry which is preliminary data.</text>
</comment>
<feature type="region of interest" description="Disordered" evidence="1">
    <location>
        <begin position="26"/>
        <end position="45"/>
    </location>
</feature>
<evidence type="ECO:0000313" key="4">
    <source>
        <dbReference type="Proteomes" id="UP000703674"/>
    </source>
</evidence>
<gene>
    <name evidence="3" type="ORF">HC175_16420</name>
</gene>
<sequence>MKKHRFFLPLLLILFVVASCKSDHVRGSSTNKDGSTEPAPLPPDTPLDATVKIYFENTLSMDGYINGNTAFKDVFRDLLVAVDNEDDIDLKTEFYLINDKLTPTNFGVDNIKISEKLSPNSTANEGNKGSSNFEEILNAVLQNQEGDVISVIMADFIYSPEEEPDVPSALNKLRTYTQNAFLKAGKQNP</sequence>
<evidence type="ECO:0000256" key="1">
    <source>
        <dbReference type="SAM" id="MobiDB-lite"/>
    </source>
</evidence>
<proteinExistence type="predicted"/>
<feature type="non-terminal residue" evidence="3">
    <location>
        <position position="189"/>
    </location>
</feature>